<reference evidence="1 2" key="1">
    <citation type="submission" date="2021-12" db="EMBL/GenBank/DDBJ databases">
        <title>Discovery of the Pendulisporaceae a myxobacterial family with distinct sporulation behavior and unique specialized metabolism.</title>
        <authorList>
            <person name="Garcia R."/>
            <person name="Popoff A."/>
            <person name="Bader C.D."/>
            <person name="Loehr J."/>
            <person name="Walesch S."/>
            <person name="Walt C."/>
            <person name="Boldt J."/>
            <person name="Bunk B."/>
            <person name="Haeckl F.J.F.P.J."/>
            <person name="Gunesch A.P."/>
            <person name="Birkelbach J."/>
            <person name="Nuebel U."/>
            <person name="Pietschmann T."/>
            <person name="Bach T."/>
            <person name="Mueller R."/>
        </authorList>
    </citation>
    <scope>NUCLEOTIDE SEQUENCE [LARGE SCALE GENOMIC DNA]</scope>
    <source>
        <strain evidence="1 2">MSr12523</strain>
    </source>
</reference>
<dbReference type="RefSeq" id="WP_394847366.1">
    <property type="nucleotide sequence ID" value="NZ_CP089982.1"/>
</dbReference>
<organism evidence="1 2">
    <name type="scientific">Pendulispora brunnea</name>
    <dbReference type="NCBI Taxonomy" id="2905690"/>
    <lineage>
        <taxon>Bacteria</taxon>
        <taxon>Pseudomonadati</taxon>
        <taxon>Myxococcota</taxon>
        <taxon>Myxococcia</taxon>
        <taxon>Myxococcales</taxon>
        <taxon>Sorangiineae</taxon>
        <taxon>Pendulisporaceae</taxon>
        <taxon>Pendulispora</taxon>
    </lineage>
</organism>
<dbReference type="EMBL" id="CP089982">
    <property type="protein sequence ID" value="WXA96750.1"/>
    <property type="molecule type" value="Genomic_DNA"/>
</dbReference>
<name>A0ABZ2KDJ5_9BACT</name>
<evidence type="ECO:0000313" key="2">
    <source>
        <dbReference type="Proteomes" id="UP001379533"/>
    </source>
</evidence>
<evidence type="ECO:0000313" key="1">
    <source>
        <dbReference type="EMBL" id="WXA96750.1"/>
    </source>
</evidence>
<gene>
    <name evidence="1" type="ORF">LZC95_07860</name>
</gene>
<proteinExistence type="predicted"/>
<protein>
    <recommendedName>
        <fullName evidence="3">Stc1 domain-containing protein</fullName>
    </recommendedName>
</protein>
<keyword evidence="2" id="KW-1185">Reference proteome</keyword>
<evidence type="ECO:0008006" key="3">
    <source>
        <dbReference type="Google" id="ProtNLM"/>
    </source>
</evidence>
<accession>A0ABZ2KDJ5</accession>
<dbReference type="Proteomes" id="UP001379533">
    <property type="component" value="Chromosome"/>
</dbReference>
<sequence>MNKANRGRCAECDAPLNDTMKERCTVCAGRAQARRHGHLAMRQGHRYECCVCDASGIIESGAPLGSVFSAGCPNRPPATP</sequence>